<dbReference type="Proteomes" id="UP000245207">
    <property type="component" value="Unassembled WGS sequence"/>
</dbReference>
<dbReference type="AlphaFoldDB" id="A0A2U1P624"/>
<dbReference type="InterPro" id="IPR038765">
    <property type="entry name" value="Papain-like_cys_pep_sf"/>
</dbReference>
<evidence type="ECO:0000313" key="5">
    <source>
        <dbReference type="EMBL" id="PWA81140.1"/>
    </source>
</evidence>
<evidence type="ECO:0000259" key="4">
    <source>
        <dbReference type="PROSITE" id="PS50600"/>
    </source>
</evidence>
<dbReference type="InterPro" id="IPR003653">
    <property type="entry name" value="Peptidase_C48_C"/>
</dbReference>
<dbReference type="PANTHER" id="PTHR33018">
    <property type="entry name" value="OS10G0338966 PROTEIN-RELATED"/>
    <property type="match status" value="1"/>
</dbReference>
<gene>
    <name evidence="5" type="ORF">CTI12_AA188870</name>
</gene>
<keyword evidence="2 5" id="KW-0645">Protease</keyword>
<dbReference type="GO" id="GO:0008234">
    <property type="term" value="F:cysteine-type peptidase activity"/>
    <property type="evidence" value="ECO:0007669"/>
    <property type="project" value="InterPro"/>
</dbReference>
<dbReference type="Pfam" id="PF13963">
    <property type="entry name" value="Transpos_assoc"/>
    <property type="match status" value="1"/>
</dbReference>
<dbReference type="EMBL" id="PKPP01001627">
    <property type="protein sequence ID" value="PWA81140.1"/>
    <property type="molecule type" value="Genomic_DNA"/>
</dbReference>
<evidence type="ECO:0000313" key="6">
    <source>
        <dbReference type="Proteomes" id="UP000245207"/>
    </source>
</evidence>
<dbReference type="Pfam" id="PF02902">
    <property type="entry name" value="Peptidase_C48"/>
    <property type="match status" value="1"/>
</dbReference>
<organism evidence="5 6">
    <name type="scientific">Artemisia annua</name>
    <name type="common">Sweet wormwood</name>
    <dbReference type="NCBI Taxonomy" id="35608"/>
    <lineage>
        <taxon>Eukaryota</taxon>
        <taxon>Viridiplantae</taxon>
        <taxon>Streptophyta</taxon>
        <taxon>Embryophyta</taxon>
        <taxon>Tracheophyta</taxon>
        <taxon>Spermatophyta</taxon>
        <taxon>Magnoliopsida</taxon>
        <taxon>eudicotyledons</taxon>
        <taxon>Gunneridae</taxon>
        <taxon>Pentapetalae</taxon>
        <taxon>asterids</taxon>
        <taxon>campanulids</taxon>
        <taxon>Asterales</taxon>
        <taxon>Asteraceae</taxon>
        <taxon>Asteroideae</taxon>
        <taxon>Anthemideae</taxon>
        <taxon>Artemisiinae</taxon>
        <taxon>Artemisia</taxon>
    </lineage>
</organism>
<keyword evidence="3" id="KW-0378">Hydrolase</keyword>
<dbReference type="InterPro" id="IPR029480">
    <property type="entry name" value="Transpos_assoc"/>
</dbReference>
<evidence type="ECO:0000256" key="2">
    <source>
        <dbReference type="ARBA" id="ARBA00022670"/>
    </source>
</evidence>
<dbReference type="SUPFAM" id="SSF54001">
    <property type="entry name" value="Cysteine proteinases"/>
    <property type="match status" value="1"/>
</dbReference>
<proteinExistence type="inferred from homology"/>
<protein>
    <submittedName>
        <fullName evidence="5">Ulp1 protease family, C-terminal catalytic domain-containing protein</fullName>
    </submittedName>
</protein>
<accession>A0A2U1P624</accession>
<evidence type="ECO:0000256" key="3">
    <source>
        <dbReference type="ARBA" id="ARBA00022801"/>
    </source>
</evidence>
<dbReference type="GO" id="GO:0006508">
    <property type="term" value="P:proteolysis"/>
    <property type="evidence" value="ECO:0007669"/>
    <property type="project" value="UniProtKB-KW"/>
</dbReference>
<dbReference type="PROSITE" id="PS50600">
    <property type="entry name" value="ULP_PROTEASE"/>
    <property type="match status" value="1"/>
</dbReference>
<reference evidence="5 6" key="1">
    <citation type="journal article" date="2018" name="Mol. Plant">
        <title>The genome of Artemisia annua provides insight into the evolution of Asteraceae family and artemisinin biosynthesis.</title>
        <authorList>
            <person name="Shen Q."/>
            <person name="Zhang L."/>
            <person name="Liao Z."/>
            <person name="Wang S."/>
            <person name="Yan T."/>
            <person name="Shi P."/>
            <person name="Liu M."/>
            <person name="Fu X."/>
            <person name="Pan Q."/>
            <person name="Wang Y."/>
            <person name="Lv Z."/>
            <person name="Lu X."/>
            <person name="Zhang F."/>
            <person name="Jiang W."/>
            <person name="Ma Y."/>
            <person name="Chen M."/>
            <person name="Hao X."/>
            <person name="Li L."/>
            <person name="Tang Y."/>
            <person name="Lv G."/>
            <person name="Zhou Y."/>
            <person name="Sun X."/>
            <person name="Brodelius P.E."/>
            <person name="Rose J.K.C."/>
            <person name="Tang K."/>
        </authorList>
    </citation>
    <scope>NUCLEOTIDE SEQUENCE [LARGE SCALE GENOMIC DNA]</scope>
    <source>
        <strain evidence="6">cv. Huhao1</strain>
        <tissue evidence="5">Leaf</tissue>
    </source>
</reference>
<comment type="similarity">
    <text evidence="1">Belongs to the peptidase C48 family.</text>
</comment>
<sequence>MDHYTWMYNIKRATLEYMEKLSDFMKAAEDDRVMSGKDEIFCPCKKCRNGVLYKSAKDVKNQLIRDGFTIGWLRTQHLCRYPQQKEALSNAQKAVQKSVAQVAIKQTPKPIQAFSSSKLLRQLLKKLLLKKLKNCYVVDVHAGVFVGQEESLSITVDANDILKMWTNGLLDASIIAYFNWGLYKLIQSSSSRCGLLNPYLIQGSECLNNTSGVNDYLTRAFNSTYDIFLAPFIEKGNHWVLFVVCPKQRMCYILDSYQPKDKKRTERSYWLTSCLNKFVANYKCNQQAERWECGHYILKWMHELVTVHQDHFPNSIPWQDNRPFSMNQIEDTIEKWHQLCPI</sequence>
<evidence type="ECO:0000256" key="1">
    <source>
        <dbReference type="ARBA" id="ARBA00005234"/>
    </source>
</evidence>
<dbReference type="Gene3D" id="3.40.395.10">
    <property type="entry name" value="Adenoviral Proteinase, Chain A"/>
    <property type="match status" value="1"/>
</dbReference>
<comment type="caution">
    <text evidence="5">The sequence shown here is derived from an EMBL/GenBank/DDBJ whole genome shotgun (WGS) entry which is preliminary data.</text>
</comment>
<keyword evidence="6" id="KW-1185">Reference proteome</keyword>
<dbReference type="PANTHER" id="PTHR33018:SF37">
    <property type="entry name" value="TRANSPOSASE TNP1_EN_SPM-LIKE DOMAIN-CONTAINING PROTEIN"/>
    <property type="match status" value="1"/>
</dbReference>
<name>A0A2U1P624_ARTAN</name>
<feature type="domain" description="Ubiquitin-like protease family profile" evidence="4">
    <location>
        <begin position="154"/>
        <end position="304"/>
    </location>
</feature>